<feature type="chain" id="PRO_5045142166" evidence="1">
    <location>
        <begin position="22"/>
        <end position="330"/>
    </location>
</feature>
<keyword evidence="3" id="KW-1185">Reference proteome</keyword>
<dbReference type="InterPro" id="IPR011852">
    <property type="entry name" value="TRAP_TAXI"/>
</dbReference>
<proteinExistence type="predicted"/>
<dbReference type="EMBL" id="JBHSMC010000001">
    <property type="protein sequence ID" value="MFC5463970.1"/>
    <property type="molecule type" value="Genomic_DNA"/>
</dbReference>
<dbReference type="CDD" id="cd13567">
    <property type="entry name" value="PBP2_TtGluBP"/>
    <property type="match status" value="1"/>
</dbReference>
<organism evidence="2 3">
    <name type="scientific">Lederbergia graminis</name>
    <dbReference type="NCBI Taxonomy" id="735518"/>
    <lineage>
        <taxon>Bacteria</taxon>
        <taxon>Bacillati</taxon>
        <taxon>Bacillota</taxon>
        <taxon>Bacilli</taxon>
        <taxon>Bacillales</taxon>
        <taxon>Bacillaceae</taxon>
        <taxon>Lederbergia</taxon>
    </lineage>
</organism>
<evidence type="ECO:0000313" key="3">
    <source>
        <dbReference type="Proteomes" id="UP001596147"/>
    </source>
</evidence>
<accession>A0ABW0LDL4</accession>
<dbReference type="RefSeq" id="WP_382348007.1">
    <property type="nucleotide sequence ID" value="NZ_JBHSMC010000001.1"/>
</dbReference>
<reference evidence="3" key="1">
    <citation type="journal article" date="2019" name="Int. J. Syst. Evol. Microbiol.">
        <title>The Global Catalogue of Microorganisms (GCM) 10K type strain sequencing project: providing services to taxonomists for standard genome sequencing and annotation.</title>
        <authorList>
            <consortium name="The Broad Institute Genomics Platform"/>
            <consortium name="The Broad Institute Genome Sequencing Center for Infectious Disease"/>
            <person name="Wu L."/>
            <person name="Ma J."/>
        </authorList>
    </citation>
    <scope>NUCLEOTIDE SEQUENCE [LARGE SCALE GENOMIC DNA]</scope>
    <source>
        <strain evidence="3">CGMCC 1.12237</strain>
    </source>
</reference>
<evidence type="ECO:0000313" key="2">
    <source>
        <dbReference type="EMBL" id="MFC5463970.1"/>
    </source>
</evidence>
<dbReference type="PANTHER" id="PTHR42941">
    <property type="entry name" value="SLL1037 PROTEIN"/>
    <property type="match status" value="1"/>
</dbReference>
<protein>
    <submittedName>
        <fullName evidence="2">TAXI family TRAP transporter solute-binding subunit</fullName>
    </submittedName>
</protein>
<dbReference type="PROSITE" id="PS51257">
    <property type="entry name" value="PROKAR_LIPOPROTEIN"/>
    <property type="match status" value="1"/>
</dbReference>
<dbReference type="Proteomes" id="UP001596147">
    <property type="component" value="Unassembled WGS sequence"/>
</dbReference>
<dbReference type="NCBIfam" id="TIGR02122">
    <property type="entry name" value="TRAP_TAXI"/>
    <property type="match status" value="1"/>
</dbReference>
<dbReference type="Pfam" id="PF16868">
    <property type="entry name" value="NMT1_3"/>
    <property type="match status" value="1"/>
</dbReference>
<feature type="signal peptide" evidence="1">
    <location>
        <begin position="1"/>
        <end position="21"/>
    </location>
</feature>
<dbReference type="SUPFAM" id="SSF53850">
    <property type="entry name" value="Periplasmic binding protein-like II"/>
    <property type="match status" value="1"/>
</dbReference>
<sequence>MKQRFVLFTAFLFLLSSILIACEGTKKEDKNTDKAESEYGIESLRIATGGTGGTYYPIGGNLAKLITDSTGVETNAITSEASVENLKLLEEGDAQLAFTQSDIANFAIEGTHMFEGDKVTKLQALGTLYPEAIQIVTTKEAEIHSVADLKGKIVSIGSEQSGTKTNAEQILEVYGMSIDDVNTRHLSFDDSTTALQDGTIDAAFLTSGTPTGAIEGLKATKDIVIINLEDDKLEQLINKYPYYQKDTIPAGTYDSVENVHTAAVQAMLVVHSDISEALVYEVTKLLFESTDKLGHPKGTFITADKALDGTAFDIHPGAMRYFKEKGISTE</sequence>
<evidence type="ECO:0000256" key="1">
    <source>
        <dbReference type="SAM" id="SignalP"/>
    </source>
</evidence>
<gene>
    <name evidence="2" type="ORF">ACFPM4_04255</name>
</gene>
<keyword evidence="1" id="KW-0732">Signal</keyword>
<dbReference type="Gene3D" id="3.40.190.10">
    <property type="entry name" value="Periplasmic binding protein-like II"/>
    <property type="match status" value="2"/>
</dbReference>
<comment type="caution">
    <text evidence="2">The sequence shown here is derived from an EMBL/GenBank/DDBJ whole genome shotgun (WGS) entry which is preliminary data.</text>
</comment>
<name>A0ABW0LDL4_9BACI</name>
<dbReference type="PANTHER" id="PTHR42941:SF1">
    <property type="entry name" value="SLL1037 PROTEIN"/>
    <property type="match status" value="1"/>
</dbReference>